<dbReference type="NCBIfam" id="TIGR02532">
    <property type="entry name" value="IV_pilin_GFxxxE"/>
    <property type="match status" value="1"/>
</dbReference>
<evidence type="ECO:0000313" key="6">
    <source>
        <dbReference type="Proteomes" id="UP000620596"/>
    </source>
</evidence>
<evidence type="ECO:0000313" key="5">
    <source>
        <dbReference type="EMBL" id="GGA88293.1"/>
    </source>
</evidence>
<dbReference type="PROSITE" id="PS00409">
    <property type="entry name" value="PROKAR_NTER_METHYL"/>
    <property type="match status" value="1"/>
</dbReference>
<reference evidence="5" key="1">
    <citation type="journal article" date="2014" name="Int. J. Syst. Evol. Microbiol.">
        <title>Complete genome sequence of Corynebacterium casei LMG S-19264T (=DSM 44701T), isolated from a smear-ripened cheese.</title>
        <authorList>
            <consortium name="US DOE Joint Genome Institute (JGI-PGF)"/>
            <person name="Walter F."/>
            <person name="Albersmeier A."/>
            <person name="Kalinowski J."/>
            <person name="Ruckert C."/>
        </authorList>
    </citation>
    <scope>NUCLEOTIDE SEQUENCE</scope>
    <source>
        <strain evidence="5">CGMCC 1.15322</strain>
    </source>
</reference>
<gene>
    <name evidence="5" type="primary">pilE</name>
    <name evidence="5" type="ORF">GCM10011496_06260</name>
</gene>
<sequence>MKLSVQKGFTLIELMIVVAIIGILAAVALPAYQDYTIRAKVTEGIVLGSSLKVVVADNASNSTPAASGGFFAGMTTGTAAAATVCNAAGNCIMQTPAAAGLTKNVLNITGATATGLITVAYQAALVPALTNTLLMNPSSNGALLTVGTPPTGALVWTCYTAGKGGVDGFAGTAAATMLGKFAPAECR</sequence>
<keyword evidence="4" id="KW-0812">Transmembrane</keyword>
<dbReference type="EMBL" id="BMIG01000002">
    <property type="protein sequence ID" value="GGA88293.1"/>
    <property type="molecule type" value="Genomic_DNA"/>
</dbReference>
<proteinExistence type="inferred from homology"/>
<keyword evidence="2" id="KW-0488">Methylation</keyword>
<dbReference type="Proteomes" id="UP000620596">
    <property type="component" value="Unassembled WGS sequence"/>
</dbReference>
<dbReference type="InterPro" id="IPR012902">
    <property type="entry name" value="N_methyl_site"/>
</dbReference>
<accession>A0A916S9F3</accession>
<comment type="caution">
    <text evidence="5">The sequence shown here is derived from an EMBL/GenBank/DDBJ whole genome shotgun (WGS) entry which is preliminary data.</text>
</comment>
<dbReference type="SUPFAM" id="SSF54523">
    <property type="entry name" value="Pili subunits"/>
    <property type="match status" value="1"/>
</dbReference>
<dbReference type="InterPro" id="IPR045584">
    <property type="entry name" value="Pilin-like"/>
</dbReference>
<comment type="similarity">
    <text evidence="1 3">Belongs to the N-Me-Phe pilin family.</text>
</comment>
<keyword evidence="4" id="KW-1133">Transmembrane helix</keyword>
<keyword evidence="3" id="KW-0281">Fimbrium</keyword>
<dbReference type="Gene3D" id="3.30.700.10">
    <property type="entry name" value="Glycoprotein, Type 4 Pilin"/>
    <property type="match status" value="1"/>
</dbReference>
<dbReference type="RefSeq" id="WP_188706509.1">
    <property type="nucleotide sequence ID" value="NZ_BMIG01000002.1"/>
</dbReference>
<dbReference type="GO" id="GO:0009289">
    <property type="term" value="C:pilus"/>
    <property type="evidence" value="ECO:0007669"/>
    <property type="project" value="InterPro"/>
</dbReference>
<reference evidence="5" key="2">
    <citation type="submission" date="2020-09" db="EMBL/GenBank/DDBJ databases">
        <authorList>
            <person name="Sun Q."/>
            <person name="Zhou Y."/>
        </authorList>
    </citation>
    <scope>NUCLEOTIDE SEQUENCE</scope>
    <source>
        <strain evidence="5">CGMCC 1.15322</strain>
    </source>
</reference>
<protein>
    <submittedName>
        <fullName evidence="5">Prepilin-type N-terminal cleavage/methylation domain-containing protein</fullName>
    </submittedName>
</protein>
<feature type="transmembrane region" description="Helical" evidence="4">
    <location>
        <begin position="12"/>
        <end position="32"/>
    </location>
</feature>
<dbReference type="AlphaFoldDB" id="A0A916S9F3"/>
<dbReference type="Pfam" id="PF07963">
    <property type="entry name" value="N_methyl"/>
    <property type="match status" value="1"/>
</dbReference>
<keyword evidence="6" id="KW-1185">Reference proteome</keyword>
<evidence type="ECO:0000256" key="3">
    <source>
        <dbReference type="RuleBase" id="RU000389"/>
    </source>
</evidence>
<keyword evidence="4" id="KW-0472">Membrane</keyword>
<organism evidence="5 6">
    <name type="scientific">Polaromonas eurypsychrophila</name>
    <dbReference type="NCBI Taxonomy" id="1614635"/>
    <lineage>
        <taxon>Bacteria</taxon>
        <taxon>Pseudomonadati</taxon>
        <taxon>Pseudomonadota</taxon>
        <taxon>Betaproteobacteria</taxon>
        <taxon>Burkholderiales</taxon>
        <taxon>Comamonadaceae</taxon>
        <taxon>Polaromonas</taxon>
    </lineage>
</organism>
<dbReference type="InterPro" id="IPR001082">
    <property type="entry name" value="Pilin"/>
</dbReference>
<dbReference type="PANTHER" id="PTHR30093">
    <property type="entry name" value="GENERAL SECRETION PATHWAY PROTEIN G"/>
    <property type="match status" value="1"/>
</dbReference>
<evidence type="ECO:0000256" key="4">
    <source>
        <dbReference type="SAM" id="Phobius"/>
    </source>
</evidence>
<evidence type="ECO:0000256" key="2">
    <source>
        <dbReference type="ARBA" id="ARBA00022481"/>
    </source>
</evidence>
<dbReference type="GO" id="GO:0007155">
    <property type="term" value="P:cell adhesion"/>
    <property type="evidence" value="ECO:0007669"/>
    <property type="project" value="InterPro"/>
</dbReference>
<name>A0A916S9F3_9BURK</name>
<evidence type="ECO:0000256" key="1">
    <source>
        <dbReference type="ARBA" id="ARBA00005233"/>
    </source>
</evidence>
<dbReference type="PANTHER" id="PTHR30093:SF34">
    <property type="entry name" value="PREPILIN PEPTIDASE-DEPENDENT PROTEIN D"/>
    <property type="match status" value="1"/>
</dbReference>
<dbReference type="Pfam" id="PF00114">
    <property type="entry name" value="Pilin"/>
    <property type="match status" value="1"/>
</dbReference>